<feature type="compositionally biased region" description="Low complexity" evidence="1">
    <location>
        <begin position="47"/>
        <end position="74"/>
    </location>
</feature>
<evidence type="ECO:0000256" key="1">
    <source>
        <dbReference type="SAM" id="MobiDB-lite"/>
    </source>
</evidence>
<dbReference type="EMBL" id="CP045309">
    <property type="protein sequence ID" value="QGL48329.1"/>
    <property type="molecule type" value="Genomic_DNA"/>
</dbReference>
<reference evidence="2 3" key="1">
    <citation type="submission" date="2019-10" db="EMBL/GenBank/DDBJ databases">
        <title>Genome Sequence of Micromonospora terminaliae DSM 101760.</title>
        <authorList>
            <person name="Guo L."/>
        </authorList>
    </citation>
    <scope>NUCLEOTIDE SEQUENCE [LARGE SCALE GENOMIC DNA]</scope>
    <source>
        <strain evidence="2 3">DSM 101760</strain>
    </source>
</reference>
<name>A0ABX6E411_9ACTN</name>
<protein>
    <submittedName>
        <fullName evidence="2">Uncharacterized protein</fullName>
    </submittedName>
</protein>
<keyword evidence="3" id="KW-1185">Reference proteome</keyword>
<feature type="compositionally biased region" description="Basic residues" evidence="1">
    <location>
        <begin position="8"/>
        <end position="19"/>
    </location>
</feature>
<organism evidence="2 3">
    <name type="scientific">Micromonospora terminaliae</name>
    <dbReference type="NCBI Taxonomy" id="1914461"/>
    <lineage>
        <taxon>Bacteria</taxon>
        <taxon>Bacillati</taxon>
        <taxon>Actinomycetota</taxon>
        <taxon>Actinomycetes</taxon>
        <taxon>Micromonosporales</taxon>
        <taxon>Micromonosporaceae</taxon>
        <taxon>Micromonospora</taxon>
    </lineage>
</organism>
<feature type="region of interest" description="Disordered" evidence="1">
    <location>
        <begin position="1"/>
        <end position="74"/>
    </location>
</feature>
<evidence type="ECO:0000313" key="2">
    <source>
        <dbReference type="EMBL" id="QGL48329.1"/>
    </source>
</evidence>
<gene>
    <name evidence="2" type="ORF">GCE86_15630</name>
</gene>
<evidence type="ECO:0000313" key="3">
    <source>
        <dbReference type="Proteomes" id="UP000402241"/>
    </source>
</evidence>
<dbReference type="Proteomes" id="UP000402241">
    <property type="component" value="Chromosome"/>
</dbReference>
<proteinExistence type="predicted"/>
<sequence>MPPSGREQRRRRRARHRRRYREEPRRRRRRARRWSCLSVSRAGGGLPRAARPARSPPRRSGAAGRPTGSPGRRR</sequence>
<accession>A0ABX6E411</accession>